<evidence type="ECO:0000256" key="16">
    <source>
        <dbReference type="ARBA" id="ARBA00023065"/>
    </source>
</evidence>
<name>A0A5A5U3M9_LEUCI</name>
<keyword evidence="13" id="KW-1278">Translocase</keyword>
<dbReference type="GO" id="GO:0005886">
    <property type="term" value="C:plasma membrane"/>
    <property type="evidence" value="ECO:0007669"/>
    <property type="project" value="UniProtKB-SubCell"/>
</dbReference>
<keyword evidence="5 19" id="KW-1003">Cell membrane</keyword>
<keyword evidence="6" id="KW-0597">Phosphoprotein</keyword>
<dbReference type="GO" id="GO:0140581">
    <property type="term" value="F:P-type monovalent copper transporter activity"/>
    <property type="evidence" value="ECO:0007669"/>
    <property type="project" value="UniProtKB-EC"/>
</dbReference>
<dbReference type="InterPro" id="IPR008250">
    <property type="entry name" value="ATPase_P-typ_transduc_dom_A_sf"/>
</dbReference>
<dbReference type="SUPFAM" id="SSF81665">
    <property type="entry name" value="Calcium ATPase, transmembrane domain M"/>
    <property type="match status" value="1"/>
</dbReference>
<feature type="transmembrane region" description="Helical" evidence="19">
    <location>
        <begin position="140"/>
        <end position="158"/>
    </location>
</feature>
<evidence type="ECO:0000256" key="11">
    <source>
        <dbReference type="ARBA" id="ARBA00022840"/>
    </source>
</evidence>
<feature type="transmembrane region" description="Helical" evidence="19">
    <location>
        <begin position="109"/>
        <end position="128"/>
    </location>
</feature>
<evidence type="ECO:0000256" key="14">
    <source>
        <dbReference type="ARBA" id="ARBA00022989"/>
    </source>
</evidence>
<evidence type="ECO:0000256" key="10">
    <source>
        <dbReference type="ARBA" id="ARBA00022796"/>
    </source>
</evidence>
<keyword evidence="17 19" id="KW-0472">Membrane</keyword>
<evidence type="ECO:0000256" key="9">
    <source>
        <dbReference type="ARBA" id="ARBA00022741"/>
    </source>
</evidence>
<keyword evidence="11 19" id="KW-0067">ATP-binding</keyword>
<dbReference type="Gene3D" id="3.40.1110.10">
    <property type="entry name" value="Calcium-transporting ATPase, cytoplasmic domain N"/>
    <property type="match status" value="1"/>
</dbReference>
<sequence length="681" mass="73733">MTMNMQPHEHKHASQAMSHHDMTAHHQHMSDDPGMANMDMTDMKRRFWWSVILMIPIIVLSPFMGMTLPFTLTFPGSIWFATLFAILLYFIGSKPFFDGAKAEIKAKKPAMMCLVSMGLLVTFWYSIYAVLMNQFFHTSHIMDFLWEFATLTVIMLLGHRIEMTATMQAGDATAKLQALLPQTAHVKHDNQMMDMPISSLKSDMIVQVLAGEAFPADGVVVNGHSQVDESLMTGESHLIDKHKHSNVVGGTINGNGSLLIQLTQVGAASFLGQLQQTLVMSQSAKSRVETIADRVASWLFWIALVIALIALIVWLPLRGVSFATNIAVTVLVIACPHALGLAVPLVIQRTKSLAAAQGILIKNRKALSSATQVKFALMDKTGTLTTGKFSVTHLEIYKGDKNQALSLMAALDKQSTHPLAQAIVAYADQHAAPNQTATEVENLPGYGVAGKVNDTYYLLVSSRYLADHDIAFTPVVQDGTVSYLLADKQVIAAVVQSDSLRDTAKDFVKQLLKQGITPVLVTGDNIKTAQAVANQLTIDAVHAEVSPQEKIALVADYQKRGRVMMIGDGINDAPALAQANLSVAIGAGTQVAQASADTVLIANHLPKIIDFLALAKRANVKQIENLWWGAGYNIIAMPLAAGILSGFGILLNPMIGAIIMSISTLIVALNAMTLNTPAKSR</sequence>
<dbReference type="GO" id="GO:0055070">
    <property type="term" value="P:copper ion homeostasis"/>
    <property type="evidence" value="ECO:0007669"/>
    <property type="project" value="TreeGrafter"/>
</dbReference>
<feature type="transmembrane region" description="Helical" evidence="19">
    <location>
        <begin position="322"/>
        <end position="347"/>
    </location>
</feature>
<dbReference type="NCBIfam" id="TIGR01494">
    <property type="entry name" value="ATPase_P-type"/>
    <property type="match status" value="1"/>
</dbReference>
<dbReference type="PRINTS" id="PR00119">
    <property type="entry name" value="CATATPASE"/>
</dbReference>
<comment type="catalytic activity">
    <reaction evidence="18">
        <text>Cu(+)(in) + ATP + H2O = Cu(+)(out) + ADP + phosphate + H(+)</text>
        <dbReference type="Rhea" id="RHEA:25792"/>
        <dbReference type="ChEBI" id="CHEBI:15377"/>
        <dbReference type="ChEBI" id="CHEBI:15378"/>
        <dbReference type="ChEBI" id="CHEBI:30616"/>
        <dbReference type="ChEBI" id="CHEBI:43474"/>
        <dbReference type="ChEBI" id="CHEBI:49552"/>
        <dbReference type="ChEBI" id="CHEBI:456216"/>
        <dbReference type="EC" id="7.2.2.8"/>
    </reaction>
</comment>
<dbReference type="GO" id="GO:0005507">
    <property type="term" value="F:copper ion binding"/>
    <property type="evidence" value="ECO:0007669"/>
    <property type="project" value="TreeGrafter"/>
</dbReference>
<keyword evidence="8 19" id="KW-0479">Metal-binding</keyword>
<dbReference type="NCBIfam" id="TIGR01512">
    <property type="entry name" value="ATPase-IB2_Cd"/>
    <property type="match status" value="1"/>
</dbReference>
<keyword evidence="15" id="KW-0186">Copper</keyword>
<keyword evidence="7 19" id="KW-0812">Transmembrane</keyword>
<accession>A0A5A5U3M9</accession>
<dbReference type="SUPFAM" id="SSF81653">
    <property type="entry name" value="Calcium ATPase, transduction domain A"/>
    <property type="match status" value="1"/>
</dbReference>
<dbReference type="Gene3D" id="3.40.50.1000">
    <property type="entry name" value="HAD superfamily/HAD-like"/>
    <property type="match status" value="1"/>
</dbReference>
<evidence type="ECO:0000256" key="7">
    <source>
        <dbReference type="ARBA" id="ARBA00022692"/>
    </source>
</evidence>
<keyword evidence="9 19" id="KW-0547">Nucleotide-binding</keyword>
<evidence type="ECO:0000256" key="12">
    <source>
        <dbReference type="ARBA" id="ARBA00022842"/>
    </source>
</evidence>
<dbReference type="SUPFAM" id="SSF56784">
    <property type="entry name" value="HAD-like"/>
    <property type="match status" value="1"/>
</dbReference>
<dbReference type="PROSITE" id="PS00154">
    <property type="entry name" value="ATPASE_E1_E2"/>
    <property type="match status" value="1"/>
</dbReference>
<keyword evidence="4" id="KW-0813">Transport</keyword>
<evidence type="ECO:0000256" key="6">
    <source>
        <dbReference type="ARBA" id="ARBA00022553"/>
    </source>
</evidence>
<keyword evidence="14 19" id="KW-1133">Transmembrane helix</keyword>
<dbReference type="PANTHER" id="PTHR43520:SF5">
    <property type="entry name" value="CATION-TRANSPORTING P-TYPE ATPASE-RELATED"/>
    <property type="match status" value="1"/>
</dbReference>
<evidence type="ECO:0000256" key="17">
    <source>
        <dbReference type="ARBA" id="ARBA00023136"/>
    </source>
</evidence>
<evidence type="ECO:0000256" key="8">
    <source>
        <dbReference type="ARBA" id="ARBA00022723"/>
    </source>
</evidence>
<dbReference type="Gene3D" id="2.70.150.10">
    <property type="entry name" value="Calcium-transporting ATPase, cytoplasmic transduction domain A"/>
    <property type="match status" value="1"/>
</dbReference>
<evidence type="ECO:0000256" key="4">
    <source>
        <dbReference type="ARBA" id="ARBA00022448"/>
    </source>
</evidence>
<dbReference type="PANTHER" id="PTHR43520">
    <property type="entry name" value="ATP7, ISOFORM B"/>
    <property type="match status" value="1"/>
</dbReference>
<dbReference type="AlphaFoldDB" id="A0A5A5U3M9"/>
<dbReference type="GO" id="GO:0016887">
    <property type="term" value="F:ATP hydrolysis activity"/>
    <property type="evidence" value="ECO:0007669"/>
    <property type="project" value="InterPro"/>
</dbReference>
<evidence type="ECO:0000259" key="20">
    <source>
        <dbReference type="Pfam" id="PF00122"/>
    </source>
</evidence>
<dbReference type="EMBL" id="BJJW01000015">
    <property type="protein sequence ID" value="GDZ84555.1"/>
    <property type="molecule type" value="Genomic_DNA"/>
</dbReference>
<dbReference type="NCBIfam" id="TIGR01525">
    <property type="entry name" value="ATPase-IB_hvy"/>
    <property type="match status" value="1"/>
</dbReference>
<evidence type="ECO:0000256" key="5">
    <source>
        <dbReference type="ARBA" id="ARBA00022475"/>
    </source>
</evidence>
<feature type="transmembrane region" description="Helical" evidence="19">
    <location>
        <begin position="295"/>
        <end position="316"/>
    </location>
</feature>
<dbReference type="InterPro" id="IPR027256">
    <property type="entry name" value="P-typ_ATPase_IB"/>
</dbReference>
<evidence type="ECO:0000256" key="19">
    <source>
        <dbReference type="RuleBase" id="RU362081"/>
    </source>
</evidence>
<feature type="transmembrane region" description="Helical" evidence="19">
    <location>
        <begin position="78"/>
        <end position="97"/>
    </location>
</feature>
<dbReference type="InterPro" id="IPR023299">
    <property type="entry name" value="ATPase_P-typ_cyto_dom_N"/>
</dbReference>
<gene>
    <name evidence="21" type="ORF">LCIT_17970</name>
</gene>
<dbReference type="InterPro" id="IPR023298">
    <property type="entry name" value="ATPase_P-typ_TM_dom_sf"/>
</dbReference>
<evidence type="ECO:0000256" key="13">
    <source>
        <dbReference type="ARBA" id="ARBA00022967"/>
    </source>
</evidence>
<dbReference type="InterPro" id="IPR023214">
    <property type="entry name" value="HAD_sf"/>
</dbReference>
<feature type="domain" description="P-type ATPase A" evidence="20">
    <location>
        <begin position="179"/>
        <end position="277"/>
    </location>
</feature>
<dbReference type="Pfam" id="PF00122">
    <property type="entry name" value="E1-E2_ATPase"/>
    <property type="match status" value="1"/>
</dbReference>
<dbReference type="Pfam" id="PF00702">
    <property type="entry name" value="Hydrolase"/>
    <property type="match status" value="1"/>
</dbReference>
<dbReference type="EC" id="7.2.2.8" evidence="3"/>
<dbReference type="InterPro" id="IPR036412">
    <property type="entry name" value="HAD-like_sf"/>
</dbReference>
<dbReference type="InterPro" id="IPR018303">
    <property type="entry name" value="ATPase_P-typ_P_site"/>
</dbReference>
<evidence type="ECO:0000256" key="15">
    <source>
        <dbReference type="ARBA" id="ARBA00023008"/>
    </source>
</evidence>
<feature type="transmembrane region" description="Helical" evidence="19">
    <location>
        <begin position="626"/>
        <end position="649"/>
    </location>
</feature>
<evidence type="ECO:0000256" key="18">
    <source>
        <dbReference type="ARBA" id="ARBA00049289"/>
    </source>
</evidence>
<evidence type="ECO:0000256" key="1">
    <source>
        <dbReference type="ARBA" id="ARBA00004651"/>
    </source>
</evidence>
<comment type="subcellular location">
    <subcellularLocation>
        <location evidence="1">Cell membrane</location>
        <topology evidence="1">Multi-pass membrane protein</topology>
    </subcellularLocation>
</comment>
<feature type="transmembrane region" description="Helical" evidence="19">
    <location>
        <begin position="655"/>
        <end position="674"/>
    </location>
</feature>
<dbReference type="InterPro" id="IPR001757">
    <property type="entry name" value="P_typ_ATPase"/>
</dbReference>
<comment type="caution">
    <text evidence="21">The sequence shown here is derived from an EMBL/GenBank/DDBJ whole genome shotgun (WGS) entry which is preliminary data.</text>
</comment>
<dbReference type="Proteomes" id="UP000323274">
    <property type="component" value="Unassembled WGS sequence"/>
</dbReference>
<protein>
    <recommendedName>
        <fullName evidence="3">P-type Cu(+) transporter</fullName>
        <ecNumber evidence="3">7.2.2.8</ecNumber>
    </recommendedName>
</protein>
<evidence type="ECO:0000313" key="21">
    <source>
        <dbReference type="EMBL" id="GDZ84555.1"/>
    </source>
</evidence>
<evidence type="ECO:0000313" key="22">
    <source>
        <dbReference type="Proteomes" id="UP000323274"/>
    </source>
</evidence>
<dbReference type="PRINTS" id="PR00943">
    <property type="entry name" value="CUATPASE"/>
</dbReference>
<keyword evidence="12" id="KW-0460">Magnesium</keyword>
<dbReference type="NCBIfam" id="TIGR01511">
    <property type="entry name" value="ATPase-IB1_Cu"/>
    <property type="match status" value="1"/>
</dbReference>
<dbReference type="GO" id="GO:0005524">
    <property type="term" value="F:ATP binding"/>
    <property type="evidence" value="ECO:0007669"/>
    <property type="project" value="UniProtKB-UniRule"/>
</dbReference>
<comment type="similarity">
    <text evidence="2 19">Belongs to the cation transport ATPase (P-type) (TC 3.A.3) family. Type IB subfamily.</text>
</comment>
<reference evidence="21 22" key="1">
    <citation type="submission" date="2019-04" db="EMBL/GenBank/DDBJ databases">
        <title>A pseudo-fructophilic Leuconostoc citreum strain F192-5 isolated from peel of satsuma mandarin: the first report for isolation and characterization of strain-dependent fructophilic-like characteristics.</title>
        <authorList>
            <person name="Maeno S."/>
            <person name="Tanizawa Y."/>
            <person name="Kajikawa A."/>
            <person name="Kanesaki Y."/>
            <person name="Kubota E."/>
            <person name="Arita M."/>
            <person name="Leon D."/>
            <person name="Endo A."/>
        </authorList>
    </citation>
    <scope>NUCLEOTIDE SEQUENCE [LARGE SCALE GENOMIC DNA]</scope>
    <source>
        <strain evidence="21 22">F192-5</strain>
    </source>
</reference>
<dbReference type="GO" id="GO:0043682">
    <property type="term" value="F:P-type divalent copper transporter activity"/>
    <property type="evidence" value="ECO:0007669"/>
    <property type="project" value="TreeGrafter"/>
</dbReference>
<evidence type="ECO:0000256" key="2">
    <source>
        <dbReference type="ARBA" id="ARBA00006024"/>
    </source>
</evidence>
<feature type="transmembrane region" description="Helical" evidence="19">
    <location>
        <begin position="47"/>
        <end position="72"/>
    </location>
</feature>
<proteinExistence type="inferred from homology"/>
<keyword evidence="10" id="KW-0187">Copper transport</keyword>
<dbReference type="InterPro" id="IPR059000">
    <property type="entry name" value="ATPase_P-type_domA"/>
</dbReference>
<organism evidence="21 22">
    <name type="scientific">Leuconostoc citreum</name>
    <dbReference type="NCBI Taxonomy" id="33964"/>
    <lineage>
        <taxon>Bacteria</taxon>
        <taxon>Bacillati</taxon>
        <taxon>Bacillota</taxon>
        <taxon>Bacilli</taxon>
        <taxon>Lactobacillales</taxon>
        <taxon>Lactobacillaceae</taxon>
        <taxon>Leuconostoc</taxon>
    </lineage>
</organism>
<keyword evidence="16" id="KW-0406">Ion transport</keyword>
<evidence type="ECO:0000256" key="3">
    <source>
        <dbReference type="ARBA" id="ARBA00012517"/>
    </source>
</evidence>